<dbReference type="PANTHER" id="PTHR34427">
    <property type="entry name" value="DUF4283 DOMAIN PROTEIN"/>
    <property type="match status" value="1"/>
</dbReference>
<organism evidence="2 3">
    <name type="scientific">Solanum bulbocastanum</name>
    <name type="common">Wild potato</name>
    <dbReference type="NCBI Taxonomy" id="147425"/>
    <lineage>
        <taxon>Eukaryota</taxon>
        <taxon>Viridiplantae</taxon>
        <taxon>Streptophyta</taxon>
        <taxon>Embryophyta</taxon>
        <taxon>Tracheophyta</taxon>
        <taxon>Spermatophyta</taxon>
        <taxon>Magnoliopsida</taxon>
        <taxon>eudicotyledons</taxon>
        <taxon>Gunneridae</taxon>
        <taxon>Pentapetalae</taxon>
        <taxon>asterids</taxon>
        <taxon>lamiids</taxon>
        <taxon>Solanales</taxon>
        <taxon>Solanaceae</taxon>
        <taxon>Solanoideae</taxon>
        <taxon>Solaneae</taxon>
        <taxon>Solanum</taxon>
    </lineage>
</organism>
<protein>
    <recommendedName>
        <fullName evidence="1">DUF4283 domain-containing protein</fullName>
    </recommendedName>
</protein>
<evidence type="ECO:0000313" key="3">
    <source>
        <dbReference type="Proteomes" id="UP001371456"/>
    </source>
</evidence>
<evidence type="ECO:0000259" key="1">
    <source>
        <dbReference type="Pfam" id="PF14111"/>
    </source>
</evidence>
<dbReference type="InterPro" id="IPR025558">
    <property type="entry name" value="DUF4283"/>
</dbReference>
<evidence type="ECO:0000313" key="2">
    <source>
        <dbReference type="EMBL" id="KAK6778197.1"/>
    </source>
</evidence>
<keyword evidence="3" id="KW-1185">Reference proteome</keyword>
<accession>A0AAN8Y3W2</accession>
<sequence>MTETKTTHITARNNKISVIGGSTRTESDLLSRCLVGKFQMSPNETPTLSDVRKWACNSWKSTFGVNVFSMNHSQYLFELFLTRKAAEHVMTGEWTWQKKKLNLQWWNPTVTIMVDSLQQKRRQL</sequence>
<proteinExistence type="predicted"/>
<reference evidence="2 3" key="1">
    <citation type="submission" date="2024-02" db="EMBL/GenBank/DDBJ databases">
        <title>de novo genome assembly of Solanum bulbocastanum strain 11H21.</title>
        <authorList>
            <person name="Hosaka A.J."/>
        </authorList>
    </citation>
    <scope>NUCLEOTIDE SEQUENCE [LARGE SCALE GENOMIC DNA]</scope>
    <source>
        <tissue evidence="2">Young leaves</tissue>
    </source>
</reference>
<dbReference type="AlphaFoldDB" id="A0AAN8Y3W2"/>
<comment type="caution">
    <text evidence="2">The sequence shown here is derived from an EMBL/GenBank/DDBJ whole genome shotgun (WGS) entry which is preliminary data.</text>
</comment>
<name>A0AAN8Y3W2_SOLBU</name>
<gene>
    <name evidence="2" type="ORF">RDI58_024915</name>
</gene>
<feature type="domain" description="DUF4283" evidence="1">
    <location>
        <begin position="28"/>
        <end position="111"/>
    </location>
</feature>
<dbReference type="PANTHER" id="PTHR34427:SF15">
    <property type="entry name" value="DUF4283 DOMAIN-CONTAINING PROTEIN"/>
    <property type="match status" value="1"/>
</dbReference>
<dbReference type="Pfam" id="PF14111">
    <property type="entry name" value="DUF4283"/>
    <property type="match status" value="1"/>
</dbReference>
<dbReference type="EMBL" id="JBANQN010000010">
    <property type="protein sequence ID" value="KAK6778197.1"/>
    <property type="molecule type" value="Genomic_DNA"/>
</dbReference>
<dbReference type="Proteomes" id="UP001371456">
    <property type="component" value="Unassembled WGS sequence"/>
</dbReference>